<evidence type="ECO:0000313" key="6">
    <source>
        <dbReference type="Proteomes" id="UP001480595"/>
    </source>
</evidence>
<comment type="caution">
    <text evidence="5">The sequence shown here is derived from an EMBL/GenBank/DDBJ whole genome shotgun (WGS) entry which is preliminary data.</text>
</comment>
<dbReference type="Gene3D" id="3.50.50.60">
    <property type="entry name" value="FAD/NAD(P)-binding domain"/>
    <property type="match status" value="2"/>
</dbReference>
<dbReference type="PANTHER" id="PTHR11552:SF210">
    <property type="entry name" value="GLUCOSE-METHANOL-CHOLINE OXIDOREDUCTASE N-TERMINAL DOMAIN-CONTAINING PROTEIN-RELATED"/>
    <property type="match status" value="1"/>
</dbReference>
<proteinExistence type="inferred from homology"/>
<name>A0ABR1SVN3_9PEZI</name>
<dbReference type="SUPFAM" id="SSF51905">
    <property type="entry name" value="FAD/NAD(P)-binding domain"/>
    <property type="match status" value="1"/>
</dbReference>
<dbReference type="Proteomes" id="UP001480595">
    <property type="component" value="Unassembled WGS sequence"/>
</dbReference>
<dbReference type="PROSITE" id="PS00623">
    <property type="entry name" value="GMC_OXRED_1"/>
    <property type="match status" value="1"/>
</dbReference>
<sequence length="589" mass="63276">MSPPSTHTHQSAAEMLPVDYIVVGGGTAGLTVASRLSEDEHVQVLVVEAGPAHDDDPLAALQGRSINQARGRGLGGSSSMNFMMWLHPSRASMDAWEKLGNPGWGYDGLAPYFKKSCTVHPPSASAKQIAGLGSPHDFSEPGNGPVHVSFSEGYSMPLNNAWMETFSSLGYAVTADPRTGKAVGAFQNPASIDPATKARSYAANAPNLTVLTDATVKRIIFEDAPDGPVAKGVVAQTKDGETTLSVRSEVILAAGALQSPQLLELSGIGGRQVLERCGISVLVDNPNVGERLQDHAIVCQSFEVGEGVPSGDVLRDSDLLNTLVQLYSSSQGAGPLGQSNISTAYIPLVDQHGIMSAENRKALFDTHLRGADGSSMLSEEFRVLRSVVEPQDEPTAQYLLFPSQISIPREPENMASYITPVQPQNFITIMTVLNHPFSRGSVHVTSSDVNVKPVLDPRYMTHPLDLEITARHVQFVEQIVKTEPFRSSLKEQGARLPETIGNDLEKAKDIVRRRQISVFHVCGTCAMLPRGRGGVVDSRLQVYGTKNVRVVDASIFPLQTLGNTQSVVYAVAERAADLIKQDRAARVCT</sequence>
<evidence type="ECO:0000259" key="4">
    <source>
        <dbReference type="PROSITE" id="PS00624"/>
    </source>
</evidence>
<reference evidence="5 6" key="1">
    <citation type="submission" date="2023-01" db="EMBL/GenBank/DDBJ databases">
        <title>Analysis of 21 Apiospora genomes using comparative genomics revels a genus with tremendous synthesis potential of carbohydrate active enzymes and secondary metabolites.</title>
        <authorList>
            <person name="Sorensen T."/>
        </authorList>
    </citation>
    <scope>NUCLEOTIDE SEQUENCE [LARGE SCALE GENOMIC DNA]</scope>
    <source>
        <strain evidence="5 6">CBS 135458</strain>
    </source>
</reference>
<accession>A0ABR1SVN3</accession>
<dbReference type="InterPro" id="IPR036188">
    <property type="entry name" value="FAD/NAD-bd_sf"/>
</dbReference>
<evidence type="ECO:0000259" key="3">
    <source>
        <dbReference type="PROSITE" id="PS00623"/>
    </source>
</evidence>
<feature type="domain" description="Glucose-methanol-choline oxidoreductase N-terminal" evidence="3">
    <location>
        <begin position="71"/>
        <end position="94"/>
    </location>
</feature>
<dbReference type="Pfam" id="PF00732">
    <property type="entry name" value="GMC_oxred_N"/>
    <property type="match status" value="1"/>
</dbReference>
<dbReference type="RefSeq" id="XP_066708233.1">
    <property type="nucleotide sequence ID" value="XM_066866557.1"/>
</dbReference>
<dbReference type="EMBL" id="JAQQWL010000016">
    <property type="protein sequence ID" value="KAK8038381.1"/>
    <property type="molecule type" value="Genomic_DNA"/>
</dbReference>
<evidence type="ECO:0000313" key="5">
    <source>
        <dbReference type="EMBL" id="KAK8038381.1"/>
    </source>
</evidence>
<dbReference type="GeneID" id="92099620"/>
<dbReference type="PANTHER" id="PTHR11552">
    <property type="entry name" value="GLUCOSE-METHANOL-CHOLINE GMC OXIDOREDUCTASE"/>
    <property type="match status" value="1"/>
</dbReference>
<dbReference type="Pfam" id="PF05199">
    <property type="entry name" value="GMC_oxred_C"/>
    <property type="match status" value="1"/>
</dbReference>
<feature type="domain" description="Glucose-methanol-choline oxidoreductase N-terminal" evidence="4">
    <location>
        <begin position="255"/>
        <end position="269"/>
    </location>
</feature>
<keyword evidence="2" id="KW-0274">FAD</keyword>
<protein>
    <submittedName>
        <fullName evidence="5">Glucose-methanol-choline oxidoreductase</fullName>
    </submittedName>
</protein>
<evidence type="ECO:0000256" key="2">
    <source>
        <dbReference type="RuleBase" id="RU003968"/>
    </source>
</evidence>
<organism evidence="5 6">
    <name type="scientific">Apiospora phragmitis</name>
    <dbReference type="NCBI Taxonomy" id="2905665"/>
    <lineage>
        <taxon>Eukaryota</taxon>
        <taxon>Fungi</taxon>
        <taxon>Dikarya</taxon>
        <taxon>Ascomycota</taxon>
        <taxon>Pezizomycotina</taxon>
        <taxon>Sordariomycetes</taxon>
        <taxon>Xylariomycetidae</taxon>
        <taxon>Amphisphaeriales</taxon>
        <taxon>Apiosporaceae</taxon>
        <taxon>Apiospora</taxon>
    </lineage>
</organism>
<comment type="similarity">
    <text evidence="1 2">Belongs to the GMC oxidoreductase family.</text>
</comment>
<dbReference type="PIRSF" id="PIRSF000137">
    <property type="entry name" value="Alcohol_oxidase"/>
    <property type="match status" value="1"/>
</dbReference>
<dbReference type="InterPro" id="IPR000172">
    <property type="entry name" value="GMC_OxRdtase_N"/>
</dbReference>
<evidence type="ECO:0000256" key="1">
    <source>
        <dbReference type="ARBA" id="ARBA00010790"/>
    </source>
</evidence>
<dbReference type="Gene3D" id="3.30.560.10">
    <property type="entry name" value="Glucose Oxidase, domain 3"/>
    <property type="match status" value="1"/>
</dbReference>
<gene>
    <name evidence="5" type="ORF">PG994_015148</name>
</gene>
<dbReference type="InterPro" id="IPR012132">
    <property type="entry name" value="GMC_OxRdtase"/>
</dbReference>
<keyword evidence="2" id="KW-0285">Flavoprotein</keyword>
<dbReference type="PROSITE" id="PS00624">
    <property type="entry name" value="GMC_OXRED_2"/>
    <property type="match status" value="1"/>
</dbReference>
<dbReference type="InterPro" id="IPR007867">
    <property type="entry name" value="GMC_OxRtase_C"/>
</dbReference>
<keyword evidence="6" id="KW-1185">Reference proteome</keyword>
<dbReference type="SUPFAM" id="SSF54373">
    <property type="entry name" value="FAD-linked reductases, C-terminal domain"/>
    <property type="match status" value="1"/>
</dbReference>